<dbReference type="AlphaFoldDB" id="A0AA96GI24"/>
<keyword evidence="1 2" id="KW-0418">Kinase</keyword>
<keyword evidence="1" id="KW-0119">Carbohydrate metabolism</keyword>
<dbReference type="PANTHER" id="PTHR30605:SF0">
    <property type="entry name" value="ANHYDRO-N-ACETYLMURAMIC ACID KINASE"/>
    <property type="match status" value="1"/>
</dbReference>
<dbReference type="KEGG" id="nall:PP769_05895"/>
<comment type="pathway">
    <text evidence="1">Amino-sugar metabolism; 1,6-anhydro-N-acetylmuramate degradation.</text>
</comment>
<evidence type="ECO:0000256" key="1">
    <source>
        <dbReference type="HAMAP-Rule" id="MF_01270"/>
    </source>
</evidence>
<dbReference type="SUPFAM" id="SSF53067">
    <property type="entry name" value="Actin-like ATPase domain"/>
    <property type="match status" value="1"/>
</dbReference>
<feature type="binding site" evidence="1">
    <location>
        <begin position="9"/>
        <end position="16"/>
    </location>
    <ligand>
        <name>ATP</name>
        <dbReference type="ChEBI" id="CHEBI:30616"/>
    </ligand>
</feature>
<comment type="catalytic activity">
    <reaction evidence="1">
        <text>1,6-anhydro-N-acetyl-beta-muramate + ATP + H2O = N-acetyl-D-muramate 6-phosphate + ADP + H(+)</text>
        <dbReference type="Rhea" id="RHEA:24952"/>
        <dbReference type="ChEBI" id="CHEBI:15377"/>
        <dbReference type="ChEBI" id="CHEBI:15378"/>
        <dbReference type="ChEBI" id="CHEBI:30616"/>
        <dbReference type="ChEBI" id="CHEBI:58690"/>
        <dbReference type="ChEBI" id="CHEBI:58722"/>
        <dbReference type="ChEBI" id="CHEBI:456216"/>
        <dbReference type="EC" id="2.7.1.170"/>
    </reaction>
</comment>
<keyword evidence="1 2" id="KW-0808">Transferase</keyword>
<dbReference type="GO" id="GO:0009254">
    <property type="term" value="P:peptidoglycan turnover"/>
    <property type="evidence" value="ECO:0007669"/>
    <property type="project" value="UniProtKB-UniRule"/>
</dbReference>
<evidence type="ECO:0000313" key="2">
    <source>
        <dbReference type="EMBL" id="WNM59298.1"/>
    </source>
</evidence>
<organism evidence="2 3">
    <name type="scientific">Candidatus Nitrospira allomarina</name>
    <dbReference type="NCBI Taxonomy" id="3020900"/>
    <lineage>
        <taxon>Bacteria</taxon>
        <taxon>Pseudomonadati</taxon>
        <taxon>Nitrospirota</taxon>
        <taxon>Nitrospiria</taxon>
        <taxon>Nitrospirales</taxon>
        <taxon>Nitrospiraceae</taxon>
        <taxon>Nitrospira</taxon>
    </lineage>
</organism>
<dbReference type="InterPro" id="IPR005338">
    <property type="entry name" value="Anhydro_N_Ac-Mur_kinase"/>
</dbReference>
<keyword evidence="1" id="KW-0067">ATP-binding</keyword>
<dbReference type="GO" id="GO:0016773">
    <property type="term" value="F:phosphotransferase activity, alcohol group as acceptor"/>
    <property type="evidence" value="ECO:0007669"/>
    <property type="project" value="UniProtKB-UniRule"/>
</dbReference>
<gene>
    <name evidence="1" type="primary">anmK</name>
    <name evidence="2" type="ORF">PP769_05895</name>
</gene>
<dbReference type="PANTHER" id="PTHR30605">
    <property type="entry name" value="ANHYDRO-N-ACETYLMURAMIC ACID KINASE"/>
    <property type="match status" value="1"/>
</dbReference>
<sequence>MIVVGMMSGTSADGVDAAVVDIRGTGHRLKSVLLKHVGRPYAPKLRQRILQVCEQGTVGQICHLNVVLGEVFAKTALLAIKHSGISPQRVALIGSHGQTIHHRPAAIYEPGIGQIRSTLQIGDPHVIAERTGITTVSDFRGRDLAVGGEGAPLAPYVHALLFAQKHATRMVVNLGGIANVTLLPSGGSLSTVRAFDTGPCNMLLDGLVAMETKGIARFDRGGRLALKGQVDEGLLHWLLTHPYVSRRPPKSTGREMFGEDYIQRVWAQAKRRHLAISDLLATSCRFIAQVIHQAQKWMRKVPDELVFGGGGVRNARLWSELSGVFDPIPVMRMDECGASSQAFEAQAFAVLAYQTVKGVCANLPKVTGARHSVILGTVTPGIHGLP</sequence>
<dbReference type="RefSeq" id="WP_312646012.1">
    <property type="nucleotide sequence ID" value="NZ_CP116967.1"/>
</dbReference>
<dbReference type="Proteomes" id="UP001302719">
    <property type="component" value="Chromosome"/>
</dbReference>
<evidence type="ECO:0000313" key="3">
    <source>
        <dbReference type="Proteomes" id="UP001302719"/>
    </source>
</evidence>
<keyword evidence="1" id="KW-0547">Nucleotide-binding</keyword>
<proteinExistence type="inferred from homology"/>
<dbReference type="GO" id="GO:0005524">
    <property type="term" value="F:ATP binding"/>
    <property type="evidence" value="ECO:0007669"/>
    <property type="project" value="UniProtKB-UniRule"/>
</dbReference>
<reference evidence="2 3" key="1">
    <citation type="submission" date="2023-01" db="EMBL/GenBank/DDBJ databases">
        <title>Cultivation and genomic characterization of new, ubiquitous marine nitrite-oxidizing bacteria from the Nitrospirales.</title>
        <authorList>
            <person name="Mueller A.J."/>
            <person name="Daebeler A."/>
            <person name="Herbold C.W."/>
            <person name="Kirkegaard R.H."/>
            <person name="Daims H."/>
        </authorList>
    </citation>
    <scope>NUCLEOTIDE SEQUENCE [LARGE SCALE GENOMIC DNA]</scope>
    <source>
        <strain evidence="2 3">VA</strain>
    </source>
</reference>
<dbReference type="GO" id="GO:0016301">
    <property type="term" value="F:kinase activity"/>
    <property type="evidence" value="ECO:0007669"/>
    <property type="project" value="UniProtKB-KW"/>
</dbReference>
<name>A0AA96GI24_9BACT</name>
<dbReference type="GO" id="GO:0097175">
    <property type="term" value="P:1,6-anhydro-N-acetyl-beta-muramic acid catabolic process"/>
    <property type="evidence" value="ECO:0007669"/>
    <property type="project" value="UniProtKB-UniRule"/>
</dbReference>
<dbReference type="Pfam" id="PF03702">
    <property type="entry name" value="AnmK"/>
    <property type="match status" value="1"/>
</dbReference>
<dbReference type="GO" id="GO:0006040">
    <property type="term" value="P:amino sugar metabolic process"/>
    <property type="evidence" value="ECO:0007669"/>
    <property type="project" value="InterPro"/>
</dbReference>
<dbReference type="Gene3D" id="3.30.420.40">
    <property type="match status" value="2"/>
</dbReference>
<keyword evidence="3" id="KW-1185">Reference proteome</keyword>
<dbReference type="HAMAP" id="MF_01270">
    <property type="entry name" value="AnhMurNAc_kinase"/>
    <property type="match status" value="1"/>
</dbReference>
<dbReference type="CDD" id="cd24050">
    <property type="entry name" value="ASKHA_NBD_ANMK"/>
    <property type="match status" value="1"/>
</dbReference>
<comment type="function">
    <text evidence="1">Catalyzes the specific phosphorylation of 1,6-anhydro-N-acetylmuramic acid (anhMurNAc) with the simultaneous cleavage of the 1,6-anhydro ring, generating MurNAc-6-P. Is required for the utilization of anhMurNAc either imported from the medium or derived from its own cell wall murein, and thus plays a role in cell wall recycling.</text>
</comment>
<dbReference type="EMBL" id="CP116967">
    <property type="protein sequence ID" value="WNM59298.1"/>
    <property type="molecule type" value="Genomic_DNA"/>
</dbReference>
<protein>
    <recommendedName>
        <fullName evidence="1">Anhydro-N-acetylmuramic acid kinase</fullName>
        <ecNumber evidence="1">2.7.1.170</ecNumber>
    </recommendedName>
    <alternativeName>
        <fullName evidence="1">AnhMurNAc kinase</fullName>
    </alternativeName>
</protein>
<comment type="similarity">
    <text evidence="1">Belongs to the anhydro-N-acetylmuramic acid kinase family.</text>
</comment>
<dbReference type="InterPro" id="IPR043129">
    <property type="entry name" value="ATPase_NBD"/>
</dbReference>
<accession>A0AA96GI24</accession>
<comment type="pathway">
    <text evidence="1">Cell wall biogenesis; peptidoglycan recycling.</text>
</comment>
<dbReference type="NCBIfam" id="NF007148">
    <property type="entry name" value="PRK09585.3-2"/>
    <property type="match status" value="1"/>
</dbReference>
<dbReference type="EC" id="2.7.1.170" evidence="1"/>